<evidence type="ECO:0000313" key="4">
    <source>
        <dbReference type="Proteomes" id="UP000701702"/>
    </source>
</evidence>
<sequence length="334" mass="36377">MTKENERVIYVGNDDGFRQNKTVTSEGTKLSIPSLVRAGFTLTTIGEDDAGAGGYETEGRQFTVDAEVDGEDTRFDDYALTEINRVLVNHALHLAGLSGKRIVLATGLPFQSFFRPGTNEPNQDLIDKKIANLKLPVSAINGQEAPVIIEQQVTAQGLAAYVDYLTGDNGEIRDNVDPGAPVAVLDIGGRTTDTVTVYGGGKLDHVASGTGNIGISNVFDHIANELKRQFNVARIRVATLDQVARHRKIRLRGQEHDVGEIVDAAVQEVGQQILREVKRRIGDAAEMDTVLLVGGGAALMHDLVRNEYPHCQVPDDPEFANARGMLKYVQFMRD</sequence>
<feature type="domain" description="Actin homologue MreB-like C-terminal" evidence="2">
    <location>
        <begin position="184"/>
        <end position="302"/>
    </location>
</feature>
<dbReference type="RefSeq" id="WP_224001460.1">
    <property type="nucleotide sequence ID" value="NZ_CAJZAF010000007.1"/>
</dbReference>
<accession>A0ABN7Y9J3</accession>
<protein>
    <submittedName>
        <fullName evidence="3">Plasmid segregation protein ParM</fullName>
    </submittedName>
</protein>
<feature type="domain" description="Plasmid segregation protein ParM/StbA N-terminal" evidence="1">
    <location>
        <begin position="47"/>
        <end position="160"/>
    </location>
</feature>
<dbReference type="InterPro" id="IPR009440">
    <property type="entry name" value="ParM/StbA_N"/>
</dbReference>
<keyword evidence="4" id="KW-1185">Reference proteome</keyword>
<dbReference type="Pfam" id="PF21522">
    <property type="entry name" value="MreB-like_C"/>
    <property type="match status" value="1"/>
</dbReference>
<organism evidence="3 4">
    <name type="scientific">Cupriavidus pinatubonensis</name>
    <dbReference type="NCBI Taxonomy" id="248026"/>
    <lineage>
        <taxon>Bacteria</taxon>
        <taxon>Pseudomonadati</taxon>
        <taxon>Pseudomonadota</taxon>
        <taxon>Betaproteobacteria</taxon>
        <taxon>Burkholderiales</taxon>
        <taxon>Burkholderiaceae</taxon>
        <taxon>Cupriavidus</taxon>
    </lineage>
</organism>
<reference evidence="3 4" key="1">
    <citation type="submission" date="2021-08" db="EMBL/GenBank/DDBJ databases">
        <authorList>
            <person name="Peeters C."/>
        </authorList>
    </citation>
    <scope>NUCLEOTIDE SEQUENCE [LARGE SCALE GENOMIC DNA]</scope>
    <source>
        <strain evidence="3 4">LMG 23994</strain>
    </source>
</reference>
<dbReference type="Gene3D" id="3.30.420.40">
    <property type="match status" value="2"/>
</dbReference>
<evidence type="ECO:0000313" key="3">
    <source>
        <dbReference type="EMBL" id="CAG9170059.1"/>
    </source>
</evidence>
<dbReference type="CDD" id="cd24022">
    <property type="entry name" value="ASKHA_NBD_ParM_R1-like"/>
    <property type="match status" value="1"/>
</dbReference>
<dbReference type="Proteomes" id="UP000701702">
    <property type="component" value="Unassembled WGS sequence"/>
</dbReference>
<dbReference type="SUPFAM" id="SSF53067">
    <property type="entry name" value="Actin-like ATPase domain"/>
    <property type="match status" value="2"/>
</dbReference>
<dbReference type="InterPro" id="IPR043129">
    <property type="entry name" value="ATPase_NBD"/>
</dbReference>
<evidence type="ECO:0000259" key="2">
    <source>
        <dbReference type="Pfam" id="PF21522"/>
    </source>
</evidence>
<dbReference type="InterPro" id="IPR049067">
    <property type="entry name" value="MreB-like_C"/>
</dbReference>
<comment type="caution">
    <text evidence="3">The sequence shown here is derived from an EMBL/GenBank/DDBJ whole genome shotgun (WGS) entry which is preliminary data.</text>
</comment>
<dbReference type="Pfam" id="PF06406">
    <property type="entry name" value="StbA_N"/>
    <property type="match status" value="1"/>
</dbReference>
<evidence type="ECO:0000259" key="1">
    <source>
        <dbReference type="Pfam" id="PF06406"/>
    </source>
</evidence>
<dbReference type="InterPro" id="IPR056367">
    <property type="entry name" value="ASKHA_NBD_ParM_R1-like"/>
</dbReference>
<gene>
    <name evidence="3" type="primary">parM</name>
    <name evidence="3" type="ORF">LMG23994_01799</name>
</gene>
<dbReference type="EMBL" id="CAJZAF010000007">
    <property type="protein sequence ID" value="CAG9170059.1"/>
    <property type="molecule type" value="Genomic_DNA"/>
</dbReference>
<proteinExistence type="predicted"/>
<name>A0ABN7Y9J3_9BURK</name>